<keyword evidence="3" id="KW-1185">Reference proteome</keyword>
<protein>
    <submittedName>
        <fullName evidence="2">Putative membrane protein</fullName>
    </submittedName>
</protein>
<accession>A0A1L2CVF6</accession>
<evidence type="ECO:0000313" key="2">
    <source>
        <dbReference type="EMBL" id="AMM44011.1"/>
    </source>
</evidence>
<name>A0A1L2CVF6_9CAUD</name>
<sequence>MGTIILYCVLGSLGLFILYMLVITSSLGTERFKVPQFLMSSLTYSEEATTKLNLLIDKYEAGLLNIRRTDKTLIFTDVETGQKAGEIWIQNKYYSYGNLHRYGAQDDKQWSCNKPNIKTFKRIIKLEQTLEKTSQEQSAVSTPKPAAKAGEEVVLD</sequence>
<evidence type="ECO:0000256" key="1">
    <source>
        <dbReference type="SAM" id="MobiDB-lite"/>
    </source>
</evidence>
<feature type="region of interest" description="Disordered" evidence="1">
    <location>
        <begin position="132"/>
        <end position="156"/>
    </location>
</feature>
<gene>
    <name evidence="2" type="ORF">CBB_448</name>
</gene>
<organism evidence="2 3">
    <name type="scientific">Pectobacterium phage vB_PcaM_CBB</name>
    <dbReference type="NCBI Taxonomy" id="2772511"/>
    <lineage>
        <taxon>Viruses</taxon>
        <taxon>Duplodnaviria</taxon>
        <taxon>Heunggongvirae</taxon>
        <taxon>Uroviricota</taxon>
        <taxon>Caudoviricetes</taxon>
        <taxon>Mimasvirus</taxon>
        <taxon>Mimasvirus CBB</taxon>
    </lineage>
</organism>
<dbReference type="Proteomes" id="UP000223891">
    <property type="component" value="Segment"/>
</dbReference>
<reference evidence="3" key="1">
    <citation type="submission" date="2016-01" db="EMBL/GenBank/DDBJ databases">
        <title>Isolation and Characterization of Enterobacteria phage CBB.</title>
        <authorList>
            <person name="Buttimer C.T.H."/>
            <person name="Hendrix H."/>
            <person name="Alexandre H."/>
            <person name="O'Mahony J."/>
            <person name="Lavigne R."/>
            <person name="Coffey A."/>
        </authorList>
    </citation>
    <scope>NUCLEOTIDE SEQUENCE [LARGE SCALE GENOMIC DNA]</scope>
</reference>
<dbReference type="EMBL" id="KU574722">
    <property type="protein sequence ID" value="AMM44011.1"/>
    <property type="molecule type" value="Genomic_DNA"/>
</dbReference>
<evidence type="ECO:0000313" key="3">
    <source>
        <dbReference type="Proteomes" id="UP000223891"/>
    </source>
</evidence>
<proteinExistence type="predicted"/>